<proteinExistence type="predicted"/>
<dbReference type="STRING" id="589385.SAMN05421504_101503"/>
<sequence>MTADTSQLLADLKSTTEAVKNQDWVAAGLGGATTALDLLGPVPSPLSAIAGAGFGMVMDLVSFLEEPLKQLEGDPSPVSSNSRSLDGAGRNVASAADSYRESSDKETTGWSGGAGTSYRDTSKKHADGIKALGQASTAVSHALSGAGQVVAQVTALVTGLITEAAGKIIPIMTQAVAAAPATFGASVAAAIPQVVQIAVEYGQKIAEKMGTLLASSDNLLRLLQAVLGTVEAVTTALTQLSAGAKGDKVR</sequence>
<gene>
    <name evidence="2" type="ORF">SAMN05421504_101503</name>
</gene>
<evidence type="ECO:0000313" key="2">
    <source>
        <dbReference type="EMBL" id="SDW40826.1"/>
    </source>
</evidence>
<accession>A0A1H2TA47</accession>
<evidence type="ECO:0000256" key="1">
    <source>
        <dbReference type="SAM" id="MobiDB-lite"/>
    </source>
</evidence>
<keyword evidence="3" id="KW-1185">Reference proteome</keyword>
<name>A0A1H2TA47_9PSEU</name>
<feature type="region of interest" description="Disordered" evidence="1">
    <location>
        <begin position="71"/>
        <end position="121"/>
    </location>
</feature>
<dbReference type="EMBL" id="FNON01000001">
    <property type="protein sequence ID" value="SDW40826.1"/>
    <property type="molecule type" value="Genomic_DNA"/>
</dbReference>
<reference evidence="2 3" key="1">
    <citation type="submission" date="2016-10" db="EMBL/GenBank/DDBJ databases">
        <authorList>
            <person name="de Groot N.N."/>
        </authorList>
    </citation>
    <scope>NUCLEOTIDE SEQUENCE [LARGE SCALE GENOMIC DNA]</scope>
    <source>
        <strain evidence="2 3">CPCC 202699</strain>
    </source>
</reference>
<dbReference type="Proteomes" id="UP000199515">
    <property type="component" value="Unassembled WGS sequence"/>
</dbReference>
<evidence type="ECO:0000313" key="3">
    <source>
        <dbReference type="Proteomes" id="UP000199515"/>
    </source>
</evidence>
<protein>
    <submittedName>
        <fullName evidence="2">Uncharacterized protein</fullName>
    </submittedName>
</protein>
<dbReference type="RefSeq" id="WP_245757112.1">
    <property type="nucleotide sequence ID" value="NZ_FNON01000001.1"/>
</dbReference>
<feature type="compositionally biased region" description="Basic and acidic residues" evidence="1">
    <location>
        <begin position="98"/>
        <end position="107"/>
    </location>
</feature>
<dbReference type="AlphaFoldDB" id="A0A1H2TA47"/>
<organism evidence="2 3">
    <name type="scientific">Amycolatopsis xylanica</name>
    <dbReference type="NCBI Taxonomy" id="589385"/>
    <lineage>
        <taxon>Bacteria</taxon>
        <taxon>Bacillati</taxon>
        <taxon>Actinomycetota</taxon>
        <taxon>Actinomycetes</taxon>
        <taxon>Pseudonocardiales</taxon>
        <taxon>Pseudonocardiaceae</taxon>
        <taxon>Amycolatopsis</taxon>
    </lineage>
</organism>